<dbReference type="SUPFAM" id="SSF54427">
    <property type="entry name" value="NTF2-like"/>
    <property type="match status" value="1"/>
</dbReference>
<organism evidence="2 3">
    <name type="scientific">Pestalotiopsis fici (strain W106-1 / CGMCC3.15140)</name>
    <dbReference type="NCBI Taxonomy" id="1229662"/>
    <lineage>
        <taxon>Eukaryota</taxon>
        <taxon>Fungi</taxon>
        <taxon>Dikarya</taxon>
        <taxon>Ascomycota</taxon>
        <taxon>Pezizomycotina</taxon>
        <taxon>Sordariomycetes</taxon>
        <taxon>Xylariomycetidae</taxon>
        <taxon>Amphisphaeriales</taxon>
        <taxon>Sporocadaceae</taxon>
        <taxon>Pestalotiopsis</taxon>
    </lineage>
</organism>
<dbReference type="OMA" id="RKKAQYC"/>
<dbReference type="InterPro" id="IPR037401">
    <property type="entry name" value="SnoaL-like"/>
</dbReference>
<keyword evidence="3" id="KW-1185">Reference proteome</keyword>
<feature type="domain" description="SnoaL-like" evidence="1">
    <location>
        <begin position="20"/>
        <end position="149"/>
    </location>
</feature>
<dbReference type="GeneID" id="19279759"/>
<dbReference type="InterPro" id="IPR032710">
    <property type="entry name" value="NTF2-like_dom_sf"/>
</dbReference>
<evidence type="ECO:0000313" key="2">
    <source>
        <dbReference type="EMBL" id="ETS73800.1"/>
    </source>
</evidence>
<protein>
    <recommendedName>
        <fullName evidence="1">SnoaL-like domain-containing protein</fullName>
    </recommendedName>
</protein>
<gene>
    <name evidence="2" type="ORF">PFICI_14746</name>
</gene>
<accession>W3WIQ8</accession>
<dbReference type="EMBL" id="KI912121">
    <property type="protein sequence ID" value="ETS73800.1"/>
    <property type="molecule type" value="Genomic_DNA"/>
</dbReference>
<dbReference type="KEGG" id="pfy:PFICI_14746"/>
<evidence type="ECO:0000313" key="3">
    <source>
        <dbReference type="Proteomes" id="UP000030651"/>
    </source>
</evidence>
<dbReference type="Pfam" id="PF13577">
    <property type="entry name" value="SnoaL_4"/>
    <property type="match status" value="1"/>
</dbReference>
<dbReference type="InParanoid" id="W3WIQ8"/>
<dbReference type="HOGENOM" id="CLU_106738_11_0_1"/>
<reference evidence="3" key="1">
    <citation type="journal article" date="2015" name="BMC Genomics">
        <title>Genomic and transcriptomic analysis of the endophytic fungus Pestalotiopsis fici reveals its lifestyle and high potential for synthesis of natural products.</title>
        <authorList>
            <person name="Wang X."/>
            <person name="Zhang X."/>
            <person name="Liu L."/>
            <person name="Xiang M."/>
            <person name="Wang W."/>
            <person name="Sun X."/>
            <person name="Che Y."/>
            <person name="Guo L."/>
            <person name="Liu G."/>
            <person name="Guo L."/>
            <person name="Wang C."/>
            <person name="Yin W.B."/>
            <person name="Stadler M."/>
            <person name="Zhang X."/>
            <person name="Liu X."/>
        </authorList>
    </citation>
    <scope>NUCLEOTIDE SEQUENCE [LARGE SCALE GENOMIC DNA]</scope>
    <source>
        <strain evidence="3">W106-1 / CGMCC3.15140</strain>
    </source>
</reference>
<proteinExistence type="predicted"/>
<dbReference type="OrthoDB" id="4456362at2759"/>
<name>W3WIQ8_PESFW</name>
<dbReference type="RefSeq" id="XP_007841518.1">
    <property type="nucleotide sequence ID" value="XM_007843327.1"/>
</dbReference>
<evidence type="ECO:0000259" key="1">
    <source>
        <dbReference type="Pfam" id="PF13577"/>
    </source>
</evidence>
<dbReference type="Proteomes" id="UP000030651">
    <property type="component" value="Unassembled WGS sequence"/>
</dbReference>
<dbReference type="eggNOG" id="ENOG502SVFZ">
    <property type="taxonomic scope" value="Eukaryota"/>
</dbReference>
<dbReference type="AlphaFoldDB" id="W3WIQ8"/>
<sequence>MSEQPKKAWRDVSPETAVIINRKKNWYCRYADTCQFEKFDQVALPDCTYEYQSDGELLTQSGFTYRWGSTKEFADFFQKAFQTLQTIHMVGPGDFEQISDDEVRATFTVIYHSALAKGVGESYGVTGTGGGHYYEVWKRKDNDWFMADLRMNRIYEG</sequence>
<dbReference type="Gene3D" id="3.10.450.50">
    <property type="match status" value="1"/>
</dbReference>